<dbReference type="RefSeq" id="WP_138931369.1">
    <property type="nucleotide sequence ID" value="NZ_SWMU01000001.1"/>
</dbReference>
<evidence type="ECO:0000313" key="4">
    <source>
        <dbReference type="Proteomes" id="UP000306552"/>
    </source>
</evidence>
<dbReference type="AlphaFoldDB" id="A0A4U5TTG5"/>
<sequence>MDSKNKLYLIILLLISTAMLSQNQTNRRWLIVVAERDDPAYQKQIESITADKSSAIERRIGIMHWTSKGATPVFNYPKTKHNPLAYLKDQISFQKSFEVILVGLDGTIKLRRNEPVSPKSLFKRIDSMPMRQAEMQRKNNR</sequence>
<keyword evidence="4" id="KW-1185">Reference proteome</keyword>
<dbReference type="OrthoDB" id="7362103at2"/>
<proteinExistence type="predicted"/>
<comment type="caution">
    <text evidence="3">The sequence shown here is derived from an EMBL/GenBank/DDBJ whole genome shotgun (WGS) entry which is preliminary data.</text>
</comment>
<dbReference type="Proteomes" id="UP000306552">
    <property type="component" value="Unassembled WGS sequence"/>
</dbReference>
<feature type="domain" description="DUF4174" evidence="2">
    <location>
        <begin position="20"/>
        <end position="134"/>
    </location>
</feature>
<protein>
    <submittedName>
        <fullName evidence="3">DUF4174 domain-containing protein</fullName>
    </submittedName>
</protein>
<reference evidence="3 4" key="1">
    <citation type="submission" date="2019-04" db="EMBL/GenBank/DDBJ databases">
        <title>Psychroflexus halotolerans sp. nov., isolated from a marine solar saltern.</title>
        <authorList>
            <person name="Feng X."/>
        </authorList>
    </citation>
    <scope>NUCLEOTIDE SEQUENCE [LARGE SCALE GENOMIC DNA]</scope>
    <source>
        <strain evidence="3 4">WDS2C27</strain>
    </source>
</reference>
<accession>A0A4U5TTG5</accession>
<keyword evidence="1" id="KW-0732">Signal</keyword>
<dbReference type="Pfam" id="PF13778">
    <property type="entry name" value="DUF4174"/>
    <property type="match status" value="1"/>
</dbReference>
<gene>
    <name evidence="3" type="ORF">FCN74_04425</name>
</gene>
<evidence type="ECO:0000313" key="3">
    <source>
        <dbReference type="EMBL" id="TKS57669.1"/>
    </source>
</evidence>
<dbReference type="EMBL" id="SWMU01000001">
    <property type="protein sequence ID" value="TKS57669.1"/>
    <property type="molecule type" value="Genomic_DNA"/>
</dbReference>
<organism evidence="3 4">
    <name type="scientific">Mesohalobacter halotolerans</name>
    <dbReference type="NCBI Taxonomy" id="1883405"/>
    <lineage>
        <taxon>Bacteria</taxon>
        <taxon>Pseudomonadati</taxon>
        <taxon>Bacteroidota</taxon>
        <taxon>Flavobacteriia</taxon>
        <taxon>Flavobacteriales</taxon>
        <taxon>Flavobacteriaceae</taxon>
        <taxon>Mesohalobacter</taxon>
    </lineage>
</organism>
<evidence type="ECO:0000256" key="1">
    <source>
        <dbReference type="ARBA" id="ARBA00022729"/>
    </source>
</evidence>
<dbReference type="InterPro" id="IPR025232">
    <property type="entry name" value="DUF4174"/>
</dbReference>
<name>A0A4U5TTG5_9FLAO</name>
<evidence type="ECO:0000259" key="2">
    <source>
        <dbReference type="Pfam" id="PF13778"/>
    </source>
</evidence>